<dbReference type="AlphaFoldDB" id="A0AAV7NCZ7"/>
<reference evidence="1" key="1">
    <citation type="journal article" date="2022" name="bioRxiv">
        <title>Sequencing and chromosome-scale assembly of the giantPleurodeles waltlgenome.</title>
        <authorList>
            <person name="Brown T."/>
            <person name="Elewa A."/>
            <person name="Iarovenko S."/>
            <person name="Subramanian E."/>
            <person name="Araus A.J."/>
            <person name="Petzold A."/>
            <person name="Susuki M."/>
            <person name="Suzuki K.-i.T."/>
            <person name="Hayashi T."/>
            <person name="Toyoda A."/>
            <person name="Oliveira C."/>
            <person name="Osipova E."/>
            <person name="Leigh N.D."/>
            <person name="Simon A."/>
            <person name="Yun M.H."/>
        </authorList>
    </citation>
    <scope>NUCLEOTIDE SEQUENCE</scope>
    <source>
        <strain evidence="1">20211129_DDA</strain>
        <tissue evidence="1">Liver</tissue>
    </source>
</reference>
<protein>
    <submittedName>
        <fullName evidence="1">Uncharacterized protein</fullName>
    </submittedName>
</protein>
<keyword evidence="2" id="KW-1185">Reference proteome</keyword>
<name>A0AAV7NCZ7_PLEWA</name>
<organism evidence="1 2">
    <name type="scientific">Pleurodeles waltl</name>
    <name type="common">Iberian ribbed newt</name>
    <dbReference type="NCBI Taxonomy" id="8319"/>
    <lineage>
        <taxon>Eukaryota</taxon>
        <taxon>Metazoa</taxon>
        <taxon>Chordata</taxon>
        <taxon>Craniata</taxon>
        <taxon>Vertebrata</taxon>
        <taxon>Euteleostomi</taxon>
        <taxon>Amphibia</taxon>
        <taxon>Batrachia</taxon>
        <taxon>Caudata</taxon>
        <taxon>Salamandroidea</taxon>
        <taxon>Salamandridae</taxon>
        <taxon>Pleurodelinae</taxon>
        <taxon>Pleurodeles</taxon>
    </lineage>
</organism>
<dbReference type="Proteomes" id="UP001066276">
    <property type="component" value="Chromosome 8"/>
</dbReference>
<dbReference type="EMBL" id="JANPWB010000012">
    <property type="protein sequence ID" value="KAJ1112263.1"/>
    <property type="molecule type" value="Genomic_DNA"/>
</dbReference>
<gene>
    <name evidence="1" type="ORF">NDU88_000531</name>
</gene>
<evidence type="ECO:0000313" key="2">
    <source>
        <dbReference type="Proteomes" id="UP001066276"/>
    </source>
</evidence>
<sequence>MRVSVPIDLPAKYRRTKNNFTGNALEYDPEVLPTIEPEEGGREEGLDWTFSFVNTGSEHAKHFFSVPFPEA</sequence>
<evidence type="ECO:0000313" key="1">
    <source>
        <dbReference type="EMBL" id="KAJ1112263.1"/>
    </source>
</evidence>
<accession>A0AAV7NCZ7</accession>
<comment type="caution">
    <text evidence="1">The sequence shown here is derived from an EMBL/GenBank/DDBJ whole genome shotgun (WGS) entry which is preliminary data.</text>
</comment>
<proteinExistence type="predicted"/>